<proteinExistence type="predicted"/>
<evidence type="ECO:0000313" key="3">
    <source>
        <dbReference type="EMBL" id="MBM9509303.1"/>
    </source>
</evidence>
<reference evidence="3 4" key="1">
    <citation type="submission" date="2021-01" db="EMBL/GenBank/DDBJ databases">
        <title>Streptomyces acididurans sp. nov., isolated from a peat swamp forest soil.</title>
        <authorList>
            <person name="Chantavorakit T."/>
            <person name="Duangmal K."/>
        </authorList>
    </citation>
    <scope>NUCLEOTIDE SEQUENCE [LARGE SCALE GENOMIC DNA]</scope>
    <source>
        <strain evidence="3 4">KK5PA1</strain>
    </source>
</reference>
<feature type="region of interest" description="Disordered" evidence="1">
    <location>
        <begin position="1"/>
        <end position="32"/>
    </location>
</feature>
<dbReference type="Gene3D" id="1.10.260.40">
    <property type="entry name" value="lambda repressor-like DNA-binding domains"/>
    <property type="match status" value="1"/>
</dbReference>
<feature type="domain" description="HTH cro/C1-type" evidence="2">
    <location>
        <begin position="36"/>
        <end position="82"/>
    </location>
</feature>
<accession>A0ABS2U582</accession>
<dbReference type="Pfam" id="PF17765">
    <property type="entry name" value="MLTR_LBD"/>
    <property type="match status" value="1"/>
</dbReference>
<evidence type="ECO:0000259" key="2">
    <source>
        <dbReference type="PROSITE" id="PS50943"/>
    </source>
</evidence>
<keyword evidence="4" id="KW-1185">Reference proteome</keyword>
<dbReference type="InterPro" id="IPR001387">
    <property type="entry name" value="Cro/C1-type_HTH"/>
</dbReference>
<dbReference type="RefSeq" id="WP_205362166.1">
    <property type="nucleotide sequence ID" value="NZ_JADKYB010000024.1"/>
</dbReference>
<name>A0ABS2U582_9ACTN</name>
<sequence length="284" mass="31638">MSTERELGDFLRARRGQLTPGEVGLPDPGTQRRVPGLRREEVAQLASISVDYLTRLEQGRVPASGSVLVTLARALRLDDDQRRYLYQLAGRPMVRRRRGVQRVRPAMRRLLDQLTRTPALVTGKRLDILAWNDAAAALFTDFSAYAPPRRNYVYLLFSDPAVRALHRDWEEAASTATAYLRMHAAAEPDDPALAVLVGELSVQHEEFRAWWAAHKVTGGVYGTKKYHHPAVGDLTLDCDLWESPDGSGQHLMVLTAEPGTPSWDALQALGSPAARTERTERQPA</sequence>
<protein>
    <submittedName>
        <fullName evidence="3">Helix-turn-helix domain-containing protein</fullName>
    </submittedName>
</protein>
<gene>
    <name evidence="3" type="ORF">ITX44_33110</name>
</gene>
<dbReference type="EMBL" id="JADKYB010000024">
    <property type="protein sequence ID" value="MBM9509303.1"/>
    <property type="molecule type" value="Genomic_DNA"/>
</dbReference>
<evidence type="ECO:0000256" key="1">
    <source>
        <dbReference type="SAM" id="MobiDB-lite"/>
    </source>
</evidence>
<dbReference type="PANTHER" id="PTHR35010">
    <property type="entry name" value="BLL4672 PROTEIN-RELATED"/>
    <property type="match status" value="1"/>
</dbReference>
<comment type="caution">
    <text evidence="3">The sequence shown here is derived from an EMBL/GenBank/DDBJ whole genome shotgun (WGS) entry which is preliminary data.</text>
</comment>
<dbReference type="InterPro" id="IPR041413">
    <property type="entry name" value="MLTR_LBD"/>
</dbReference>
<dbReference type="Pfam" id="PF13560">
    <property type="entry name" value="HTH_31"/>
    <property type="match status" value="1"/>
</dbReference>
<dbReference type="InterPro" id="IPR010982">
    <property type="entry name" value="Lambda_DNA-bd_dom_sf"/>
</dbReference>
<dbReference type="Proteomes" id="UP000749040">
    <property type="component" value="Unassembled WGS sequence"/>
</dbReference>
<dbReference type="SUPFAM" id="SSF47413">
    <property type="entry name" value="lambda repressor-like DNA-binding domains"/>
    <property type="match status" value="1"/>
</dbReference>
<feature type="compositionally biased region" description="Basic and acidic residues" evidence="1">
    <location>
        <begin position="1"/>
        <end position="12"/>
    </location>
</feature>
<evidence type="ECO:0000313" key="4">
    <source>
        <dbReference type="Proteomes" id="UP000749040"/>
    </source>
</evidence>
<dbReference type="Gene3D" id="3.30.450.180">
    <property type="match status" value="1"/>
</dbReference>
<dbReference type="SMART" id="SM00530">
    <property type="entry name" value="HTH_XRE"/>
    <property type="match status" value="1"/>
</dbReference>
<dbReference type="PANTHER" id="PTHR35010:SF2">
    <property type="entry name" value="BLL4672 PROTEIN"/>
    <property type="match status" value="1"/>
</dbReference>
<organism evidence="3 4">
    <name type="scientific">Actinacidiphila acididurans</name>
    <dbReference type="NCBI Taxonomy" id="2784346"/>
    <lineage>
        <taxon>Bacteria</taxon>
        <taxon>Bacillati</taxon>
        <taxon>Actinomycetota</taxon>
        <taxon>Actinomycetes</taxon>
        <taxon>Kitasatosporales</taxon>
        <taxon>Streptomycetaceae</taxon>
        <taxon>Actinacidiphila</taxon>
    </lineage>
</organism>
<dbReference type="PROSITE" id="PS50943">
    <property type="entry name" value="HTH_CROC1"/>
    <property type="match status" value="1"/>
</dbReference>
<dbReference type="CDD" id="cd00093">
    <property type="entry name" value="HTH_XRE"/>
    <property type="match status" value="1"/>
</dbReference>